<evidence type="ECO:0000313" key="2">
    <source>
        <dbReference type="EMBL" id="DAF47079.1"/>
    </source>
</evidence>
<proteinExistence type="predicted"/>
<reference evidence="2" key="1">
    <citation type="journal article" date="2021" name="Proc. Natl. Acad. Sci. U.S.A.">
        <title>A Catalog of Tens of Thousands of Viruses from Human Metagenomes Reveals Hidden Associations with Chronic Diseases.</title>
        <authorList>
            <person name="Tisza M.J."/>
            <person name="Buck C.B."/>
        </authorList>
    </citation>
    <scope>NUCLEOTIDE SEQUENCE</scope>
    <source>
        <strain evidence="2">CtLnP14</strain>
    </source>
</reference>
<protein>
    <submittedName>
        <fullName evidence="2">Uncharacterized protein</fullName>
    </submittedName>
</protein>
<feature type="compositionally biased region" description="Basic and acidic residues" evidence="1">
    <location>
        <begin position="15"/>
        <end position="29"/>
    </location>
</feature>
<name>A0A8S5S8R5_9CAUD</name>
<dbReference type="EMBL" id="BK032550">
    <property type="protein sequence ID" value="DAF47079.1"/>
    <property type="molecule type" value="Genomic_DNA"/>
</dbReference>
<organism evidence="2">
    <name type="scientific">Siphoviridae sp. ctLnP14</name>
    <dbReference type="NCBI Taxonomy" id="2827851"/>
    <lineage>
        <taxon>Viruses</taxon>
        <taxon>Duplodnaviria</taxon>
        <taxon>Heunggongvirae</taxon>
        <taxon>Uroviricota</taxon>
        <taxon>Caudoviricetes</taxon>
    </lineage>
</organism>
<sequence>MSKNGPMERYPGIDGDAKRQDVPVKDNKADNSAYPVGYGRGVGEEDKEHGPGVTPNPDSYTGPGIGLKK</sequence>
<accession>A0A8S5S8R5</accession>
<evidence type="ECO:0000256" key="1">
    <source>
        <dbReference type="SAM" id="MobiDB-lite"/>
    </source>
</evidence>
<feature type="region of interest" description="Disordered" evidence="1">
    <location>
        <begin position="1"/>
        <end position="69"/>
    </location>
</feature>